<dbReference type="Pfam" id="PF00953">
    <property type="entry name" value="Glycos_transf_4"/>
    <property type="match status" value="1"/>
</dbReference>
<reference evidence="9" key="1">
    <citation type="submission" date="2021-04" db="EMBL/GenBank/DDBJ databases">
        <title>novel species isolated from subtropical streams in China.</title>
        <authorList>
            <person name="Lu H."/>
        </authorList>
    </citation>
    <scope>NUCLEOTIDE SEQUENCE</scope>
    <source>
        <strain evidence="9">LFS511W</strain>
    </source>
</reference>
<dbReference type="PANTHER" id="PTHR22926:SF3">
    <property type="entry name" value="UNDECAPRENYL-PHOSPHATE ALPHA-N-ACETYLGLUCOSAMINYL 1-PHOSPHATE TRANSFERASE"/>
    <property type="match status" value="1"/>
</dbReference>
<dbReference type="GO" id="GO:0009103">
    <property type="term" value="P:lipopolysaccharide biosynthetic process"/>
    <property type="evidence" value="ECO:0007669"/>
    <property type="project" value="TreeGrafter"/>
</dbReference>
<feature type="transmembrane region" description="Helical" evidence="8">
    <location>
        <begin position="123"/>
        <end position="141"/>
    </location>
</feature>
<evidence type="ECO:0000313" key="10">
    <source>
        <dbReference type="Proteomes" id="UP000680067"/>
    </source>
</evidence>
<dbReference type="PANTHER" id="PTHR22926">
    <property type="entry name" value="PHOSPHO-N-ACETYLMURAMOYL-PENTAPEPTIDE-TRANSFERASE"/>
    <property type="match status" value="1"/>
</dbReference>
<evidence type="ECO:0000256" key="4">
    <source>
        <dbReference type="ARBA" id="ARBA00022692"/>
    </source>
</evidence>
<dbReference type="GO" id="GO:0005886">
    <property type="term" value="C:plasma membrane"/>
    <property type="evidence" value="ECO:0007669"/>
    <property type="project" value="UniProtKB-SubCell"/>
</dbReference>
<feature type="transmembrane region" description="Helical" evidence="8">
    <location>
        <begin position="268"/>
        <end position="284"/>
    </location>
</feature>
<feature type="transmembrane region" description="Helical" evidence="8">
    <location>
        <begin position="147"/>
        <end position="167"/>
    </location>
</feature>
<comment type="subcellular location">
    <subcellularLocation>
        <location evidence="1">Cell membrane</location>
        <topology evidence="1">Multi-pass membrane protein</topology>
    </subcellularLocation>
</comment>
<keyword evidence="7" id="KW-0479">Metal-binding</keyword>
<name>A0A941DQK4_9BURK</name>
<feature type="transmembrane region" description="Helical" evidence="8">
    <location>
        <begin position="202"/>
        <end position="221"/>
    </location>
</feature>
<accession>A0A941DQK4</accession>
<evidence type="ECO:0000256" key="8">
    <source>
        <dbReference type="SAM" id="Phobius"/>
    </source>
</evidence>
<dbReference type="GO" id="GO:0044038">
    <property type="term" value="P:cell wall macromolecule biosynthetic process"/>
    <property type="evidence" value="ECO:0007669"/>
    <property type="project" value="TreeGrafter"/>
</dbReference>
<dbReference type="AlphaFoldDB" id="A0A941DQK4"/>
<evidence type="ECO:0000256" key="1">
    <source>
        <dbReference type="ARBA" id="ARBA00004651"/>
    </source>
</evidence>
<feature type="transmembrane region" description="Helical" evidence="8">
    <location>
        <begin position="179"/>
        <end position="196"/>
    </location>
</feature>
<proteinExistence type="predicted"/>
<feature type="transmembrane region" description="Helical" evidence="8">
    <location>
        <begin position="63"/>
        <end position="82"/>
    </location>
</feature>
<evidence type="ECO:0000256" key="6">
    <source>
        <dbReference type="ARBA" id="ARBA00023136"/>
    </source>
</evidence>
<keyword evidence="3" id="KW-0808">Transferase</keyword>
<dbReference type="Proteomes" id="UP000680067">
    <property type="component" value="Unassembled WGS sequence"/>
</dbReference>
<evidence type="ECO:0000256" key="2">
    <source>
        <dbReference type="ARBA" id="ARBA00022475"/>
    </source>
</evidence>
<comment type="caution">
    <text evidence="9">The sequence shown here is derived from an EMBL/GenBank/DDBJ whole genome shotgun (WGS) entry which is preliminary data.</text>
</comment>
<comment type="cofactor">
    <cofactor evidence="7">
        <name>Mg(2+)</name>
        <dbReference type="ChEBI" id="CHEBI:18420"/>
    </cofactor>
</comment>
<evidence type="ECO:0000256" key="7">
    <source>
        <dbReference type="PIRSR" id="PIRSR600715-1"/>
    </source>
</evidence>
<keyword evidence="6 8" id="KW-0472">Membrane</keyword>
<feature type="transmembrane region" description="Helical" evidence="8">
    <location>
        <begin position="290"/>
        <end position="313"/>
    </location>
</feature>
<evidence type="ECO:0000256" key="3">
    <source>
        <dbReference type="ARBA" id="ARBA00022679"/>
    </source>
</evidence>
<dbReference type="GO" id="GO:0016780">
    <property type="term" value="F:phosphotransferase activity, for other substituted phosphate groups"/>
    <property type="evidence" value="ECO:0007669"/>
    <property type="project" value="InterPro"/>
</dbReference>
<keyword evidence="10" id="KW-1185">Reference proteome</keyword>
<keyword evidence="2" id="KW-1003">Cell membrane</keyword>
<feature type="binding site" evidence="7">
    <location>
        <position position="116"/>
    </location>
    <ligand>
        <name>Mg(2+)</name>
        <dbReference type="ChEBI" id="CHEBI:18420"/>
    </ligand>
</feature>
<keyword evidence="4 8" id="KW-0812">Transmembrane</keyword>
<dbReference type="EMBL" id="JAGSPN010000015">
    <property type="protein sequence ID" value="MBR7783877.1"/>
    <property type="molecule type" value="Genomic_DNA"/>
</dbReference>
<dbReference type="InterPro" id="IPR000715">
    <property type="entry name" value="Glycosyl_transferase_4"/>
</dbReference>
<organism evidence="9 10">
    <name type="scientific">Undibacterium luofuense</name>
    <dbReference type="NCBI Taxonomy" id="2828733"/>
    <lineage>
        <taxon>Bacteria</taxon>
        <taxon>Pseudomonadati</taxon>
        <taxon>Pseudomonadota</taxon>
        <taxon>Betaproteobacteria</taxon>
        <taxon>Burkholderiales</taxon>
        <taxon>Oxalobacteraceae</taxon>
        <taxon>Undibacterium</taxon>
    </lineage>
</organism>
<keyword evidence="7" id="KW-0460">Magnesium</keyword>
<feature type="transmembrane region" description="Helical" evidence="8">
    <location>
        <begin position="94"/>
        <end position="111"/>
    </location>
</feature>
<feature type="binding site" evidence="7">
    <location>
        <position position="176"/>
    </location>
    <ligand>
        <name>Mg(2+)</name>
        <dbReference type="ChEBI" id="CHEBI:18420"/>
    </ligand>
</feature>
<gene>
    <name evidence="9" type="ORF">KDM89_17155</name>
</gene>
<dbReference type="GO" id="GO:0071555">
    <property type="term" value="P:cell wall organization"/>
    <property type="evidence" value="ECO:0007669"/>
    <property type="project" value="TreeGrafter"/>
</dbReference>
<dbReference type="RefSeq" id="WP_212689146.1">
    <property type="nucleotide sequence ID" value="NZ_JAGSPN010000015.1"/>
</dbReference>
<evidence type="ECO:0000313" key="9">
    <source>
        <dbReference type="EMBL" id="MBR7783877.1"/>
    </source>
</evidence>
<protein>
    <submittedName>
        <fullName evidence="9">Glycosyltransferase family 4 protein</fullName>
    </submittedName>
</protein>
<dbReference type="CDD" id="cd06912">
    <property type="entry name" value="GT_MraY_like"/>
    <property type="match status" value="1"/>
</dbReference>
<keyword evidence="5 8" id="KW-1133">Transmembrane helix</keyword>
<dbReference type="GO" id="GO:0046872">
    <property type="term" value="F:metal ion binding"/>
    <property type="evidence" value="ECO:0007669"/>
    <property type="project" value="UniProtKB-KW"/>
</dbReference>
<evidence type="ECO:0000256" key="5">
    <source>
        <dbReference type="ARBA" id="ARBA00022989"/>
    </source>
</evidence>
<feature type="transmembrane region" description="Helical" evidence="8">
    <location>
        <begin position="9"/>
        <end position="27"/>
    </location>
</feature>
<sequence>MHASATPRIGGLPVMLAVVTGMVYLYFSEQQTNSWYFLCSLLPVWLAGMTEDFTKKVSALKRLIAAFVSALVGMWLVNAKLYPLNIGVIDQYTQTYIFLNALIIMIGVGGTTHSLNIIDGFNGLASGVTMMLLAVIAFVAYQVGDNFILTQSLLLLFATLGFFVWNFPGGKIFAGDGGAYLWGFAIAELLVLLVNRNPAVSPWFPVLVVIYPVWETVFSIYRRKFVRGHPVGEPDAIHLHSLIYRRLVKCSDKTPALKIRQNSMTSPYLWLVSLFGAIPALFVWNNSAGIFIFMGLFVLIYGSLYSMIVKFKLKSWMKISRKKQIDVEIPTPSI</sequence>